<dbReference type="InterPro" id="IPR006249">
    <property type="entry name" value="Aconitase/IRP2"/>
</dbReference>
<evidence type="ECO:0000256" key="5">
    <source>
        <dbReference type="ARBA" id="ARBA00023004"/>
    </source>
</evidence>
<dbReference type="Pfam" id="PF00694">
    <property type="entry name" value="Aconitase_C"/>
    <property type="match status" value="1"/>
</dbReference>
<dbReference type="CDD" id="cd01580">
    <property type="entry name" value="AcnA_IRP_Swivel"/>
    <property type="match status" value="1"/>
</dbReference>
<organism evidence="11">
    <name type="scientific">Caldiarchaeum subterraneum</name>
    <dbReference type="NCBI Taxonomy" id="311458"/>
    <lineage>
        <taxon>Archaea</taxon>
        <taxon>Nitrososphaerota</taxon>
        <taxon>Candidatus Caldarchaeales</taxon>
        <taxon>Candidatus Caldarchaeaceae</taxon>
        <taxon>Candidatus Caldarchaeum</taxon>
    </lineage>
</organism>
<dbReference type="InterPro" id="IPR001030">
    <property type="entry name" value="Acoase/IPM_deHydtase_lsu_aba"/>
</dbReference>
<keyword evidence="7 11" id="KW-0456">Lyase</keyword>
<dbReference type="InterPro" id="IPR000573">
    <property type="entry name" value="AconitaseA/IPMdHydase_ssu_swvl"/>
</dbReference>
<evidence type="ECO:0000259" key="10">
    <source>
        <dbReference type="Pfam" id="PF00694"/>
    </source>
</evidence>
<dbReference type="Pfam" id="PF00330">
    <property type="entry name" value="Aconitase"/>
    <property type="match status" value="1"/>
</dbReference>
<protein>
    <recommendedName>
        <fullName evidence="3">aconitate hydratase</fullName>
        <ecNumber evidence="3">4.2.1.3</ecNumber>
    </recommendedName>
</protein>
<keyword evidence="4" id="KW-0479">Metal-binding</keyword>
<dbReference type="GO" id="GO:0046872">
    <property type="term" value="F:metal ion binding"/>
    <property type="evidence" value="ECO:0007669"/>
    <property type="project" value="UniProtKB-KW"/>
</dbReference>
<dbReference type="PRINTS" id="PR00415">
    <property type="entry name" value="ACONITASE"/>
</dbReference>
<keyword evidence="5" id="KW-0408">Iron</keyword>
<evidence type="ECO:0000256" key="8">
    <source>
        <dbReference type="ARBA" id="ARBA00023501"/>
    </source>
</evidence>
<dbReference type="SUPFAM" id="SSF52016">
    <property type="entry name" value="LeuD/IlvD-like"/>
    <property type="match status" value="1"/>
</dbReference>
<evidence type="ECO:0000313" key="11">
    <source>
        <dbReference type="EMBL" id="HHM43901.1"/>
    </source>
</evidence>
<evidence type="ECO:0000256" key="6">
    <source>
        <dbReference type="ARBA" id="ARBA00023014"/>
    </source>
</evidence>
<sequence>MLKQDAFSRFNLGGQDYAYYSLSRLEEAGVFKLSKLPYSIKVLVENVLRNADGVLITDEDVKAAASYRNGGSREIPFKPTRVLLQDFTGIPALVDLAAMRSAMSRAGGDPSKVNPSIPVDLVVDHSIQVDYFGVPEAFALNLEREFERNEERYMFLKWAQQAFSNFRVVPPGRGIVHQVNLEYLARVVDARVDGEGLTAFPDTVLGTDSHTPMVNGMGVVGWGVGGIEAEAVMLGQPYYMQTPEVVGVKLVGELREGTTATDLVLTITEMLRKLGVVGKFVEFFGPSLYKLSVPDRATIANMAPEYGATIGYFPVDDETLNYLRLTGRSEKHIKLVEHYSKLQGLFFDPSTTPDYTTVVELDLSAVEPSIAGPANPEDRIPLREAKKRTRQLIEDYLKQAGQAVQAENTGAWHYEGGGPRTQTAQVSRRMEASRDGLRHGSVVIAAITSCTNTSNPSVMVGAGLLAKKAVEKGLAKKPYVKTSLAPGSTAVSEYLDKAGLTPYLEKLGYHLVGYGCTTCIGNSGPLPEDVAEEIRSKNLYTVAVLSGNRNFEGRINPLVRASYLMSPMLVVAYGLAGRIDVDLLNEPIGFGLGGAPVYLRDIWPSLEEIKQAVAEALSPEIFIRKYADILKGEHRWERLRPPPGQAFAWDSSSTYIREPPYFENLSHEPAPLTDIVNARVLVLLGDRVTTDHISPAGAIPPTSPAGRYLMDRNVSPQEFNTYGARRGNHEVMVRGTFGNIRLKNHLVEGKEGWWTVYHPTGEVATIYDAATRYMAEKTPLIVLAGKMYGAGSSRDWAAKGTMLLGVKAVIAESFERIHRSNLVGMGVLPMQFEEGEGWRQLGLNGMEAYSITGIAEGLHPKKKLTVRAVDRNGGTTVFKATARLDTSIEVEYYRHGGILQYVLRNMMKQ</sequence>
<name>A0A7J3VRS2_CALS0</name>
<dbReference type="CDD" id="cd01586">
    <property type="entry name" value="AcnA_IRP"/>
    <property type="match status" value="1"/>
</dbReference>
<dbReference type="SUPFAM" id="SSF53732">
    <property type="entry name" value="Aconitase iron-sulfur domain"/>
    <property type="match status" value="1"/>
</dbReference>
<dbReference type="NCBIfam" id="NF006757">
    <property type="entry name" value="PRK09277.1"/>
    <property type="match status" value="1"/>
</dbReference>
<feature type="domain" description="Aconitase A/isopropylmalate dehydratase small subunit swivel" evidence="10">
    <location>
        <begin position="707"/>
        <end position="834"/>
    </location>
</feature>
<dbReference type="InterPro" id="IPR044137">
    <property type="entry name" value="AcnA_IRP_Swivel"/>
</dbReference>
<dbReference type="InterPro" id="IPR018136">
    <property type="entry name" value="Aconitase_4Fe-4S_BS"/>
</dbReference>
<evidence type="ECO:0000256" key="1">
    <source>
        <dbReference type="ARBA" id="ARBA00001966"/>
    </source>
</evidence>
<comment type="caution">
    <text evidence="11">The sequence shown here is derived from an EMBL/GenBank/DDBJ whole genome shotgun (WGS) entry which is preliminary data.</text>
</comment>
<evidence type="ECO:0000259" key="9">
    <source>
        <dbReference type="Pfam" id="PF00330"/>
    </source>
</evidence>
<dbReference type="PANTHER" id="PTHR11670">
    <property type="entry name" value="ACONITASE/IRON-RESPONSIVE ELEMENT FAMILY MEMBER"/>
    <property type="match status" value="1"/>
</dbReference>
<dbReference type="InterPro" id="IPR015928">
    <property type="entry name" value="Aconitase/3IPM_dehydase_swvl"/>
</dbReference>
<dbReference type="EC" id="4.2.1.3" evidence="3"/>
<comment type="cofactor">
    <cofactor evidence="1">
        <name>[4Fe-4S] cluster</name>
        <dbReference type="ChEBI" id="CHEBI:49883"/>
    </cofactor>
</comment>
<dbReference type="InterPro" id="IPR036008">
    <property type="entry name" value="Aconitase_4Fe-4S_dom"/>
</dbReference>
<dbReference type="GO" id="GO:0051536">
    <property type="term" value="F:iron-sulfur cluster binding"/>
    <property type="evidence" value="ECO:0007669"/>
    <property type="project" value="UniProtKB-KW"/>
</dbReference>
<dbReference type="EMBL" id="DRXH01000045">
    <property type="protein sequence ID" value="HHM43901.1"/>
    <property type="molecule type" value="Genomic_DNA"/>
</dbReference>
<dbReference type="Gene3D" id="3.20.19.10">
    <property type="entry name" value="Aconitase, domain 4"/>
    <property type="match status" value="1"/>
</dbReference>
<gene>
    <name evidence="11" type="primary">acnA</name>
    <name evidence="11" type="ORF">ENM31_01200</name>
</gene>
<evidence type="ECO:0000256" key="2">
    <source>
        <dbReference type="ARBA" id="ARBA00007185"/>
    </source>
</evidence>
<evidence type="ECO:0000256" key="7">
    <source>
        <dbReference type="ARBA" id="ARBA00023239"/>
    </source>
</evidence>
<dbReference type="PROSITE" id="PS00450">
    <property type="entry name" value="ACONITASE_1"/>
    <property type="match status" value="1"/>
</dbReference>
<comment type="similarity">
    <text evidence="2">Belongs to the aconitase/IPM isomerase family.</text>
</comment>
<keyword evidence="6" id="KW-0411">Iron-sulfur</keyword>
<dbReference type="InterPro" id="IPR015931">
    <property type="entry name" value="Acnase/IPM_dHydase_lsu_aba_1/3"/>
</dbReference>
<dbReference type="NCBIfam" id="TIGR01341">
    <property type="entry name" value="aconitase_1"/>
    <property type="match status" value="1"/>
</dbReference>
<dbReference type="FunFam" id="3.30.499.10:FF:000002">
    <property type="entry name" value="Aconitate hydratase"/>
    <property type="match status" value="1"/>
</dbReference>
<comment type="catalytic activity">
    <reaction evidence="8">
        <text>citrate = D-threo-isocitrate</text>
        <dbReference type="Rhea" id="RHEA:10336"/>
        <dbReference type="ChEBI" id="CHEBI:15562"/>
        <dbReference type="ChEBI" id="CHEBI:16947"/>
        <dbReference type="EC" id="4.2.1.3"/>
    </reaction>
</comment>
<accession>A0A7J3VRS2</accession>
<dbReference type="GO" id="GO:0003994">
    <property type="term" value="F:aconitate hydratase activity"/>
    <property type="evidence" value="ECO:0007669"/>
    <property type="project" value="UniProtKB-EC"/>
</dbReference>
<reference evidence="11" key="1">
    <citation type="journal article" date="2020" name="mSystems">
        <title>Genome- and Community-Level Interaction Insights into Carbon Utilization and Element Cycling Functions of Hydrothermarchaeota in Hydrothermal Sediment.</title>
        <authorList>
            <person name="Zhou Z."/>
            <person name="Liu Y."/>
            <person name="Xu W."/>
            <person name="Pan J."/>
            <person name="Luo Z.H."/>
            <person name="Li M."/>
        </authorList>
    </citation>
    <scope>NUCLEOTIDE SEQUENCE [LARGE SCALE GENOMIC DNA]</scope>
    <source>
        <strain evidence="11">SpSt-1074</strain>
    </source>
</reference>
<evidence type="ECO:0000256" key="4">
    <source>
        <dbReference type="ARBA" id="ARBA00022723"/>
    </source>
</evidence>
<dbReference type="AlphaFoldDB" id="A0A7J3VRS2"/>
<dbReference type="PROSITE" id="PS01244">
    <property type="entry name" value="ACONITASE_2"/>
    <property type="match status" value="1"/>
</dbReference>
<dbReference type="NCBIfam" id="NF009520">
    <property type="entry name" value="PRK12881.1"/>
    <property type="match status" value="1"/>
</dbReference>
<evidence type="ECO:0000256" key="3">
    <source>
        <dbReference type="ARBA" id="ARBA00012926"/>
    </source>
</evidence>
<dbReference type="Gene3D" id="3.30.499.10">
    <property type="entry name" value="Aconitase, domain 3"/>
    <property type="match status" value="2"/>
</dbReference>
<dbReference type="Gene3D" id="6.10.190.10">
    <property type="match status" value="1"/>
</dbReference>
<dbReference type="FunFam" id="3.20.19.10:FF:000001">
    <property type="entry name" value="Aconitate hydratase"/>
    <property type="match status" value="1"/>
</dbReference>
<feature type="domain" description="Aconitase/3-isopropylmalate dehydratase large subunit alpha/beta/alpha" evidence="9">
    <location>
        <begin position="71"/>
        <end position="577"/>
    </location>
</feature>
<proteinExistence type="inferred from homology"/>